<dbReference type="InterPro" id="IPR011701">
    <property type="entry name" value="MFS"/>
</dbReference>
<keyword evidence="4 6" id="KW-1133">Transmembrane helix</keyword>
<keyword evidence="3 6" id="KW-0812">Transmembrane</keyword>
<evidence type="ECO:0000259" key="7">
    <source>
        <dbReference type="PROSITE" id="PS50850"/>
    </source>
</evidence>
<evidence type="ECO:0000313" key="8">
    <source>
        <dbReference type="EMBL" id="RPA57598.1"/>
    </source>
</evidence>
<keyword evidence="5 6" id="KW-0472">Membrane</keyword>
<feature type="transmembrane region" description="Helical" evidence="6">
    <location>
        <begin position="54"/>
        <end position="78"/>
    </location>
</feature>
<proteinExistence type="predicted"/>
<feature type="transmembrane region" description="Helical" evidence="6">
    <location>
        <begin position="142"/>
        <end position="161"/>
    </location>
</feature>
<protein>
    <submittedName>
        <fullName evidence="8">MFS transporter</fullName>
    </submittedName>
</protein>
<evidence type="ECO:0000256" key="2">
    <source>
        <dbReference type="ARBA" id="ARBA00022448"/>
    </source>
</evidence>
<evidence type="ECO:0000256" key="5">
    <source>
        <dbReference type="ARBA" id="ARBA00023136"/>
    </source>
</evidence>
<dbReference type="PANTHER" id="PTHR11360">
    <property type="entry name" value="MONOCARBOXYLATE TRANSPORTER"/>
    <property type="match status" value="1"/>
</dbReference>
<feature type="transmembrane region" description="Helical" evidence="6">
    <location>
        <begin position="173"/>
        <end position="194"/>
    </location>
</feature>
<evidence type="ECO:0000313" key="9">
    <source>
        <dbReference type="Proteomes" id="UP000273977"/>
    </source>
</evidence>
<evidence type="ECO:0000256" key="1">
    <source>
        <dbReference type="ARBA" id="ARBA00004651"/>
    </source>
</evidence>
<feature type="transmembrane region" description="Helical" evidence="6">
    <location>
        <begin position="268"/>
        <end position="290"/>
    </location>
</feature>
<dbReference type="SUPFAM" id="SSF103473">
    <property type="entry name" value="MFS general substrate transporter"/>
    <property type="match status" value="1"/>
</dbReference>
<dbReference type="InterPro" id="IPR020846">
    <property type="entry name" value="MFS_dom"/>
</dbReference>
<comment type="subcellular location">
    <subcellularLocation>
        <location evidence="1">Cell membrane</location>
        <topology evidence="1">Multi-pass membrane protein</topology>
    </subcellularLocation>
</comment>
<comment type="caution">
    <text evidence="8">The sequence shown here is derived from an EMBL/GenBank/DDBJ whole genome shotgun (WGS) entry which is preliminary data.</text>
</comment>
<dbReference type="Proteomes" id="UP000273977">
    <property type="component" value="Unassembled WGS sequence"/>
</dbReference>
<name>A0A3N4G672_9LACT</name>
<feature type="transmembrane region" description="Helical" evidence="6">
    <location>
        <begin position="392"/>
        <end position="413"/>
    </location>
</feature>
<feature type="transmembrane region" description="Helical" evidence="6">
    <location>
        <begin position="237"/>
        <end position="256"/>
    </location>
</feature>
<dbReference type="PROSITE" id="PS50850">
    <property type="entry name" value="MFS"/>
    <property type="match status" value="1"/>
</dbReference>
<evidence type="ECO:0000256" key="6">
    <source>
        <dbReference type="SAM" id="Phobius"/>
    </source>
</evidence>
<sequence>MHSRRNNMKSKESFYGWRIVIGAVLVLAVTGPAGVSIANIYQGSVTEALGISNAQFSISNTLILSVSVLFGSWISGLLAKNFTKVFMIASLVYGLAYMAFGLVNNTFLFYLLSILVGFGFLSTSAMAMSILISNWFVEKRGLALSIALSGIGIGGIIWSPIVTNLINSIGWRASYMTYGAIMIAVTLLVGKFIFVAKPEDMGLEALGANTANQTSATSQKENLRVPFNLKESVRKPFFILLLLGAVFVGLSNNGGLGQFPPYMQSIHGAQLGALIISVYSAVGILGKLLLGSIADKFGVVVATIWTSVALALTYFLAATTTSYGFAILLAVLFGLGNANGTVLAPLVVSAIYPTKSYAQVYGLVNQFLFLGMMFGSLIAASIADAASYTTAWYVFAVISLLIIVFWAGSYFLAKKDFKPVEK</sequence>
<dbReference type="Pfam" id="PF07690">
    <property type="entry name" value="MFS_1"/>
    <property type="match status" value="1"/>
</dbReference>
<dbReference type="InterPro" id="IPR036259">
    <property type="entry name" value="MFS_trans_sf"/>
</dbReference>
<feature type="transmembrane region" description="Helical" evidence="6">
    <location>
        <begin position="297"/>
        <end position="317"/>
    </location>
</feature>
<gene>
    <name evidence="8" type="ORF">EF384_07950</name>
</gene>
<evidence type="ECO:0000256" key="4">
    <source>
        <dbReference type="ARBA" id="ARBA00022989"/>
    </source>
</evidence>
<keyword evidence="2" id="KW-0813">Transport</keyword>
<feature type="transmembrane region" description="Helical" evidence="6">
    <location>
        <begin position="85"/>
        <end position="103"/>
    </location>
</feature>
<dbReference type="GO" id="GO:0022857">
    <property type="term" value="F:transmembrane transporter activity"/>
    <property type="evidence" value="ECO:0007669"/>
    <property type="project" value="InterPro"/>
</dbReference>
<dbReference type="EMBL" id="RKMG01000028">
    <property type="protein sequence ID" value="RPA57598.1"/>
    <property type="molecule type" value="Genomic_DNA"/>
</dbReference>
<dbReference type="PANTHER" id="PTHR11360:SF290">
    <property type="entry name" value="MONOCARBOXYLATE MFS PERMEASE"/>
    <property type="match status" value="1"/>
</dbReference>
<dbReference type="Gene3D" id="1.20.1250.20">
    <property type="entry name" value="MFS general substrate transporter like domains"/>
    <property type="match status" value="2"/>
</dbReference>
<organism evidence="8 9">
    <name type="scientific">Aerococcus agrisoli</name>
    <dbReference type="NCBI Taxonomy" id="2487350"/>
    <lineage>
        <taxon>Bacteria</taxon>
        <taxon>Bacillati</taxon>
        <taxon>Bacillota</taxon>
        <taxon>Bacilli</taxon>
        <taxon>Lactobacillales</taxon>
        <taxon>Aerococcaceae</taxon>
        <taxon>Aerococcus</taxon>
    </lineage>
</organism>
<reference evidence="8 9" key="1">
    <citation type="submission" date="2018-11" db="EMBL/GenBank/DDBJ databases">
        <title>Aerococcus sp. SJQ22, whole genome shotgun sequence.</title>
        <authorList>
            <person name="Sun L."/>
            <person name="Gao X."/>
            <person name="Chen W."/>
            <person name="Huang K."/>
        </authorList>
    </citation>
    <scope>NUCLEOTIDE SEQUENCE [LARGE SCALE GENOMIC DNA]</scope>
    <source>
        <strain evidence="8 9">SJQ22</strain>
    </source>
</reference>
<feature type="transmembrane region" description="Helical" evidence="6">
    <location>
        <begin position="109"/>
        <end position="130"/>
    </location>
</feature>
<dbReference type="GO" id="GO:0005886">
    <property type="term" value="C:plasma membrane"/>
    <property type="evidence" value="ECO:0007669"/>
    <property type="project" value="UniProtKB-SubCell"/>
</dbReference>
<dbReference type="InterPro" id="IPR050327">
    <property type="entry name" value="Proton-linked_MCT"/>
</dbReference>
<dbReference type="AlphaFoldDB" id="A0A3N4G672"/>
<accession>A0A3N4G672</accession>
<feature type="transmembrane region" description="Helical" evidence="6">
    <location>
        <begin position="360"/>
        <end position="380"/>
    </location>
</feature>
<feature type="domain" description="Major facilitator superfamily (MFS) profile" evidence="7">
    <location>
        <begin position="19"/>
        <end position="417"/>
    </location>
</feature>
<keyword evidence="9" id="KW-1185">Reference proteome</keyword>
<feature type="transmembrane region" description="Helical" evidence="6">
    <location>
        <begin position="323"/>
        <end position="348"/>
    </location>
</feature>
<evidence type="ECO:0000256" key="3">
    <source>
        <dbReference type="ARBA" id="ARBA00022692"/>
    </source>
</evidence>